<feature type="domain" description="S1 motif" evidence="6">
    <location>
        <begin position="49"/>
        <end position="132"/>
    </location>
</feature>
<evidence type="ECO:0000259" key="6">
    <source>
        <dbReference type="SMART" id="SM00316"/>
    </source>
</evidence>
<keyword evidence="8" id="KW-1185">Reference proteome</keyword>
<keyword evidence="2" id="KW-0479">Metal-binding</keyword>
<keyword evidence="5" id="KW-0694">RNA-binding</keyword>
<sequence>MFDIDVDRKKWLKIDKLIVNARGREKRWAHFQSGQLVSWDFFRDEDQSIVGNIYIGVVKKIVPGLNAAFVDIGMDKNGYLYRDDIVSFVHYSVSEEEKQAMSISKFLHQGEKVIVQVKKDGNDIKGPKLTNVIEWTGDKVVYMPEGKYVAVSKKKSDEERTLWKERAQNWKRAEEGLIIRTEAFAATEDEVINELFHLRAKNDAVLGLMNDKKPPYLLYKQNPFLHSIMEKGKNITEGMIICDESSFLAEMKDTTQLQHLEFEWYPKNEGIFTEFSIERDLEKLFKNIVWLDNGAYIIIDKTEAMTVIDVNTGKYTGEQRLTDTAFKTNVAAAKVVAEQIILRNLSGIILVDFIDMKRKHEQDEVMKTFIKSLGTDDKRTRVLGFTKLGILQMTRKKITLDVSDSFTTDCPSCFGKGKVLSAESVGYRLERELWEYENNDAGTIVIETTKEVKKAFCGEENTHLIRFQRVIGKMISFQLTETKVPYYQIVRIVD</sequence>
<dbReference type="InterPro" id="IPR004659">
    <property type="entry name" value="RNase_E/G"/>
</dbReference>
<dbReference type="SMART" id="SM00316">
    <property type="entry name" value="S1"/>
    <property type="match status" value="1"/>
</dbReference>
<evidence type="ECO:0000256" key="1">
    <source>
        <dbReference type="ARBA" id="ARBA00001946"/>
    </source>
</evidence>
<dbReference type="Gene3D" id="3.40.1260.20">
    <property type="entry name" value="Ribonuclease E, catalytic domain"/>
    <property type="match status" value="1"/>
</dbReference>
<keyword evidence="4" id="KW-0460">Magnesium</keyword>
<accession>A0ABU8H935</accession>
<dbReference type="SUPFAM" id="SSF50249">
    <property type="entry name" value="Nucleic acid-binding proteins"/>
    <property type="match status" value="1"/>
</dbReference>
<dbReference type="InterPro" id="IPR012340">
    <property type="entry name" value="NA-bd_OB-fold"/>
</dbReference>
<dbReference type="Proteomes" id="UP001312865">
    <property type="component" value="Unassembled WGS sequence"/>
</dbReference>
<proteinExistence type="predicted"/>
<evidence type="ECO:0000256" key="3">
    <source>
        <dbReference type="ARBA" id="ARBA00022801"/>
    </source>
</evidence>
<dbReference type="NCBIfam" id="TIGR00757">
    <property type="entry name" value="RNaseEG"/>
    <property type="match status" value="1"/>
</dbReference>
<evidence type="ECO:0000313" key="7">
    <source>
        <dbReference type="EMBL" id="MEI5905682.1"/>
    </source>
</evidence>
<comment type="cofactor">
    <cofactor evidence="1">
        <name>Mg(2+)</name>
        <dbReference type="ChEBI" id="CHEBI:18420"/>
    </cofactor>
</comment>
<dbReference type="PANTHER" id="PTHR30001">
    <property type="entry name" value="RIBONUCLEASE"/>
    <property type="match status" value="1"/>
</dbReference>
<dbReference type="InterPro" id="IPR019307">
    <property type="entry name" value="RNA-bd_AU-1/RNase_E/G"/>
</dbReference>
<dbReference type="CDD" id="cd04453">
    <property type="entry name" value="S1_RNase_E"/>
    <property type="match status" value="1"/>
</dbReference>
<evidence type="ECO:0000256" key="5">
    <source>
        <dbReference type="ARBA" id="ARBA00022884"/>
    </source>
</evidence>
<reference evidence="7 8" key="1">
    <citation type="journal article" date="2018" name="J. Microbiol.">
        <title>Bacillus spongiae sp. nov., isolated from sponge of Jeju Island.</title>
        <authorList>
            <person name="Lee G.E."/>
            <person name="Im W.T."/>
            <person name="Park J.S."/>
        </authorList>
    </citation>
    <scope>NUCLEOTIDE SEQUENCE [LARGE SCALE GENOMIC DNA]</scope>
    <source>
        <strain evidence="7 8">135PIL107-10</strain>
    </source>
</reference>
<dbReference type="PANTHER" id="PTHR30001:SF0">
    <property type="entry name" value="RIBONUCLEASE G"/>
    <property type="match status" value="1"/>
</dbReference>
<evidence type="ECO:0000256" key="4">
    <source>
        <dbReference type="ARBA" id="ARBA00022842"/>
    </source>
</evidence>
<organism evidence="7 8">
    <name type="scientific">Bacillus spongiae</name>
    <dbReference type="NCBI Taxonomy" id="2683610"/>
    <lineage>
        <taxon>Bacteria</taxon>
        <taxon>Bacillati</taxon>
        <taxon>Bacillota</taxon>
        <taxon>Bacilli</taxon>
        <taxon>Bacillales</taxon>
        <taxon>Bacillaceae</taxon>
        <taxon>Bacillus</taxon>
    </lineage>
</organism>
<evidence type="ECO:0000313" key="8">
    <source>
        <dbReference type="Proteomes" id="UP001312865"/>
    </source>
</evidence>
<keyword evidence="3" id="KW-0378">Hydrolase</keyword>
<gene>
    <name evidence="7" type="ORF">WAK64_01210</name>
</gene>
<dbReference type="Gene3D" id="2.40.50.140">
    <property type="entry name" value="Nucleic acid-binding proteins"/>
    <property type="match status" value="1"/>
</dbReference>
<dbReference type="RefSeq" id="WP_336585096.1">
    <property type="nucleotide sequence ID" value="NZ_JBBAXC010000001.1"/>
</dbReference>
<dbReference type="EMBL" id="JBBAXC010000001">
    <property type="protein sequence ID" value="MEI5905682.1"/>
    <property type="molecule type" value="Genomic_DNA"/>
</dbReference>
<dbReference type="Pfam" id="PF10150">
    <property type="entry name" value="RNase_E_G"/>
    <property type="match status" value="1"/>
</dbReference>
<comment type="caution">
    <text evidence="7">The sequence shown here is derived from an EMBL/GenBank/DDBJ whole genome shotgun (WGS) entry which is preliminary data.</text>
</comment>
<evidence type="ECO:0000256" key="2">
    <source>
        <dbReference type="ARBA" id="ARBA00022723"/>
    </source>
</evidence>
<dbReference type="InterPro" id="IPR003029">
    <property type="entry name" value="S1_domain"/>
</dbReference>
<protein>
    <submittedName>
        <fullName evidence="7">Rne/Rng family ribonuclease</fullName>
    </submittedName>
</protein>
<name>A0ABU8H935_9BACI</name>